<accession>A0AAD3NEZ8</accession>
<evidence type="ECO:0000256" key="3">
    <source>
        <dbReference type="PROSITE-ProRule" id="PRU00023"/>
    </source>
</evidence>
<keyword evidence="1" id="KW-0677">Repeat</keyword>
<dbReference type="Gene3D" id="1.25.40.20">
    <property type="entry name" value="Ankyrin repeat-containing domain"/>
    <property type="match status" value="1"/>
</dbReference>
<dbReference type="SUPFAM" id="SSF48403">
    <property type="entry name" value="Ankyrin repeat"/>
    <property type="match status" value="1"/>
</dbReference>
<comment type="caution">
    <text evidence="4">The sequence shown here is derived from an EMBL/GenBank/DDBJ whole genome shotgun (WGS) entry which is preliminary data.</text>
</comment>
<feature type="repeat" description="ANK" evidence="3">
    <location>
        <begin position="72"/>
        <end position="104"/>
    </location>
</feature>
<sequence>MLAATCQTQLLSFNFHRVCYDRGNVIDILYRKLWPHRHARLPDLSTKTLEEPSRVRYLVEQRDVDLNVRDKWDSTPLYYACLCGHEELVQYLLASGAKCEANTF</sequence>
<dbReference type="PANTHER" id="PTHR46231:SF1">
    <property type="entry name" value="ANKYRIN REPEAT AND BTB_POZ DOMAIN-CONTAINING PROTEIN 1"/>
    <property type="match status" value="1"/>
</dbReference>
<evidence type="ECO:0000313" key="4">
    <source>
        <dbReference type="EMBL" id="GLD70009.1"/>
    </source>
</evidence>
<evidence type="ECO:0000313" key="5">
    <source>
        <dbReference type="Proteomes" id="UP001279410"/>
    </source>
</evidence>
<keyword evidence="5" id="KW-1185">Reference proteome</keyword>
<proteinExistence type="predicted"/>
<dbReference type="PROSITE" id="PS50088">
    <property type="entry name" value="ANK_REPEAT"/>
    <property type="match status" value="1"/>
</dbReference>
<dbReference type="InterPro" id="IPR044515">
    <property type="entry name" value="ABTB1"/>
</dbReference>
<dbReference type="PANTHER" id="PTHR46231">
    <property type="entry name" value="ANKYRIN REPEAT AND BTB/POZ DOMAIN-CONTAINING PROTEIN 1"/>
    <property type="match status" value="1"/>
</dbReference>
<dbReference type="InterPro" id="IPR002110">
    <property type="entry name" value="Ankyrin_rpt"/>
</dbReference>
<gene>
    <name evidence="4" type="ORF">AKAME5_002132600</name>
</gene>
<dbReference type="GO" id="GO:0005737">
    <property type="term" value="C:cytoplasm"/>
    <property type="evidence" value="ECO:0007669"/>
    <property type="project" value="TreeGrafter"/>
</dbReference>
<reference evidence="4" key="1">
    <citation type="submission" date="2022-08" db="EMBL/GenBank/DDBJ databases">
        <title>Genome sequencing of akame (Lates japonicus).</title>
        <authorList>
            <person name="Hashiguchi Y."/>
            <person name="Takahashi H."/>
        </authorList>
    </citation>
    <scope>NUCLEOTIDE SEQUENCE</scope>
    <source>
        <strain evidence="4">Kochi</strain>
    </source>
</reference>
<name>A0AAD3NEZ8_LATJO</name>
<organism evidence="4 5">
    <name type="scientific">Lates japonicus</name>
    <name type="common">Japanese lates</name>
    <dbReference type="NCBI Taxonomy" id="270547"/>
    <lineage>
        <taxon>Eukaryota</taxon>
        <taxon>Metazoa</taxon>
        <taxon>Chordata</taxon>
        <taxon>Craniata</taxon>
        <taxon>Vertebrata</taxon>
        <taxon>Euteleostomi</taxon>
        <taxon>Actinopterygii</taxon>
        <taxon>Neopterygii</taxon>
        <taxon>Teleostei</taxon>
        <taxon>Neoteleostei</taxon>
        <taxon>Acanthomorphata</taxon>
        <taxon>Carangaria</taxon>
        <taxon>Carangaria incertae sedis</taxon>
        <taxon>Centropomidae</taxon>
        <taxon>Lates</taxon>
    </lineage>
</organism>
<protein>
    <submittedName>
        <fullName evidence="4">Ankyrin repeat and BTB/POZ domain-containing protein 1</fullName>
    </submittedName>
</protein>
<dbReference type="SMART" id="SM00248">
    <property type="entry name" value="ANK"/>
    <property type="match status" value="1"/>
</dbReference>
<evidence type="ECO:0000256" key="2">
    <source>
        <dbReference type="ARBA" id="ARBA00023043"/>
    </source>
</evidence>
<dbReference type="InterPro" id="IPR036770">
    <property type="entry name" value="Ankyrin_rpt-contain_sf"/>
</dbReference>
<dbReference type="EMBL" id="BRZM01000318">
    <property type="protein sequence ID" value="GLD70009.1"/>
    <property type="molecule type" value="Genomic_DNA"/>
</dbReference>
<dbReference type="Pfam" id="PF12796">
    <property type="entry name" value="Ank_2"/>
    <property type="match status" value="1"/>
</dbReference>
<dbReference type="PROSITE" id="PS50297">
    <property type="entry name" value="ANK_REP_REGION"/>
    <property type="match status" value="1"/>
</dbReference>
<evidence type="ECO:0000256" key="1">
    <source>
        <dbReference type="ARBA" id="ARBA00022737"/>
    </source>
</evidence>
<dbReference type="AlphaFoldDB" id="A0AAD3NEZ8"/>
<dbReference type="Proteomes" id="UP001279410">
    <property type="component" value="Unassembled WGS sequence"/>
</dbReference>
<keyword evidence="2 3" id="KW-0040">ANK repeat</keyword>
<dbReference type="GO" id="GO:0000151">
    <property type="term" value="C:ubiquitin ligase complex"/>
    <property type="evidence" value="ECO:0007669"/>
    <property type="project" value="TreeGrafter"/>
</dbReference>